<sequence length="155" mass="17718">MYCSPWTTPSSDAVKDSSPKTIPTNVLFNTKRDDTVFTFKEPLAADVRPSAIGRLFAESFFAKMISFFIFLQELLLELLIIKVLYSCIPTVGRKQEHRKFEATCRELPESTLLRDQEGIFDMTKIAHSLNTNIIRKRVWYTIADMGTVLKSGCEK</sequence>
<evidence type="ECO:0000313" key="2">
    <source>
        <dbReference type="Proteomes" id="UP001054837"/>
    </source>
</evidence>
<keyword evidence="2" id="KW-1185">Reference proteome</keyword>
<dbReference type="AlphaFoldDB" id="A0AAV4TWH4"/>
<organism evidence="1 2">
    <name type="scientific">Caerostris darwini</name>
    <dbReference type="NCBI Taxonomy" id="1538125"/>
    <lineage>
        <taxon>Eukaryota</taxon>
        <taxon>Metazoa</taxon>
        <taxon>Ecdysozoa</taxon>
        <taxon>Arthropoda</taxon>
        <taxon>Chelicerata</taxon>
        <taxon>Arachnida</taxon>
        <taxon>Araneae</taxon>
        <taxon>Araneomorphae</taxon>
        <taxon>Entelegynae</taxon>
        <taxon>Araneoidea</taxon>
        <taxon>Araneidae</taxon>
        <taxon>Caerostris</taxon>
    </lineage>
</organism>
<proteinExistence type="predicted"/>
<protein>
    <submittedName>
        <fullName evidence="1">Uncharacterized protein</fullName>
    </submittedName>
</protein>
<gene>
    <name evidence="1" type="ORF">CDAR_319211</name>
</gene>
<dbReference type="Proteomes" id="UP001054837">
    <property type="component" value="Unassembled WGS sequence"/>
</dbReference>
<accession>A0AAV4TWH4</accession>
<name>A0AAV4TWH4_9ARAC</name>
<evidence type="ECO:0000313" key="1">
    <source>
        <dbReference type="EMBL" id="GIY50249.1"/>
    </source>
</evidence>
<comment type="caution">
    <text evidence="1">The sequence shown here is derived from an EMBL/GenBank/DDBJ whole genome shotgun (WGS) entry which is preliminary data.</text>
</comment>
<reference evidence="1 2" key="1">
    <citation type="submission" date="2021-06" db="EMBL/GenBank/DDBJ databases">
        <title>Caerostris darwini draft genome.</title>
        <authorList>
            <person name="Kono N."/>
            <person name="Arakawa K."/>
        </authorList>
    </citation>
    <scope>NUCLEOTIDE SEQUENCE [LARGE SCALE GENOMIC DNA]</scope>
</reference>
<dbReference type="EMBL" id="BPLQ01010363">
    <property type="protein sequence ID" value="GIY50249.1"/>
    <property type="molecule type" value="Genomic_DNA"/>
</dbReference>